<reference evidence="1 2" key="1">
    <citation type="submission" date="2015-01" db="EMBL/GenBank/DDBJ databases">
        <title>Draft genome of the acidophilic iron oxidizer Ferrimicrobium acidiphilum strain T23.</title>
        <authorList>
            <person name="Poehlein A."/>
            <person name="Eisen S."/>
            <person name="Schloemann M."/>
            <person name="Johnson B.D."/>
            <person name="Daniel R."/>
            <person name="Muehling M."/>
        </authorList>
    </citation>
    <scope>NUCLEOTIDE SEQUENCE [LARGE SCALE GENOMIC DNA]</scope>
    <source>
        <strain evidence="1 2">T23</strain>
    </source>
</reference>
<keyword evidence="2" id="KW-1185">Reference proteome</keyword>
<gene>
    <name evidence="1" type="ORF">FEAC_02560</name>
</gene>
<protein>
    <submittedName>
        <fullName evidence="1">Uncharacterized protein</fullName>
    </submittedName>
</protein>
<evidence type="ECO:0000313" key="1">
    <source>
        <dbReference type="EMBL" id="KJE77884.1"/>
    </source>
</evidence>
<comment type="caution">
    <text evidence="1">The sequence shown here is derived from an EMBL/GenBank/DDBJ whole genome shotgun (WGS) entry which is preliminary data.</text>
</comment>
<dbReference type="Proteomes" id="UP000032336">
    <property type="component" value="Unassembled WGS sequence"/>
</dbReference>
<proteinExistence type="predicted"/>
<name>A0A0D8FY48_9ACTN</name>
<dbReference type="EMBL" id="JXUW01000002">
    <property type="protein sequence ID" value="KJE77884.1"/>
    <property type="molecule type" value="Genomic_DNA"/>
</dbReference>
<evidence type="ECO:0000313" key="2">
    <source>
        <dbReference type="Proteomes" id="UP000032336"/>
    </source>
</evidence>
<organism evidence="1 2">
    <name type="scientific">Ferrimicrobium acidiphilum DSM 19497</name>
    <dbReference type="NCBI Taxonomy" id="1121877"/>
    <lineage>
        <taxon>Bacteria</taxon>
        <taxon>Bacillati</taxon>
        <taxon>Actinomycetota</taxon>
        <taxon>Acidimicrobiia</taxon>
        <taxon>Acidimicrobiales</taxon>
        <taxon>Acidimicrobiaceae</taxon>
        <taxon>Ferrimicrobium</taxon>
    </lineage>
</organism>
<sequence>MKTIAHGGKHRLIQSCPAIIYIKAHVLDRAQTNSCLFALLERFPKQ</sequence>
<dbReference type="AlphaFoldDB" id="A0A0D8FY48"/>
<accession>A0A0D8FY48</accession>